<gene>
    <name evidence="11" type="ORF">BLW93_03385</name>
</gene>
<keyword evidence="6" id="KW-0479">Metal-binding</keyword>
<keyword evidence="9" id="KW-0460">Magnesium</keyword>
<comment type="subcellular location">
    <subcellularLocation>
        <location evidence="1">Cytoplasm</location>
    </subcellularLocation>
</comment>
<sequence length="156" mass="17514">MKIFSPSTEHTYHLGKIIGKVVPEGTVILLSGDLGCGKTCITRGIAEGLGITPEEVSSPSFTIVQEYGDKLIHVDLYRLSSAEDLEPIGIEEYLFDKRVKVIEWPEIAENLIDECPFEKLKIECQYEKNGRIFKIRGSEKILKKIENLCGGERCPE</sequence>
<protein>
    <recommendedName>
        <fullName evidence="3">tRNA threonylcarbamoyladenosine biosynthesis protein TsaE</fullName>
    </recommendedName>
    <alternativeName>
        <fullName evidence="10">t(6)A37 threonylcarbamoyladenosine biosynthesis protein TsaE</fullName>
    </alternativeName>
</protein>
<dbReference type="InterPro" id="IPR027417">
    <property type="entry name" value="P-loop_NTPase"/>
</dbReference>
<keyword evidence="5" id="KW-0819">tRNA processing</keyword>
<keyword evidence="12" id="KW-1185">Reference proteome</keyword>
<keyword evidence="4" id="KW-0963">Cytoplasm</keyword>
<evidence type="ECO:0000256" key="6">
    <source>
        <dbReference type="ARBA" id="ARBA00022723"/>
    </source>
</evidence>
<evidence type="ECO:0000256" key="10">
    <source>
        <dbReference type="ARBA" id="ARBA00032441"/>
    </source>
</evidence>
<dbReference type="AlphaFoldDB" id="A0A1R1MLU2"/>
<dbReference type="Proteomes" id="UP000187408">
    <property type="component" value="Unassembled WGS sequence"/>
</dbReference>
<keyword evidence="8" id="KW-0067">ATP-binding</keyword>
<dbReference type="PANTHER" id="PTHR33540">
    <property type="entry name" value="TRNA THREONYLCARBAMOYLADENOSINE BIOSYNTHESIS PROTEIN TSAE"/>
    <property type="match status" value="1"/>
</dbReference>
<dbReference type="SUPFAM" id="SSF52540">
    <property type="entry name" value="P-loop containing nucleoside triphosphate hydrolases"/>
    <property type="match status" value="1"/>
</dbReference>
<organism evidence="11 12">
    <name type="scientific">Desulfurobacterium indicum</name>
    <dbReference type="NCBI Taxonomy" id="1914305"/>
    <lineage>
        <taxon>Bacteria</taxon>
        <taxon>Pseudomonadati</taxon>
        <taxon>Aquificota</taxon>
        <taxon>Aquificia</taxon>
        <taxon>Desulfurobacteriales</taxon>
        <taxon>Desulfurobacteriaceae</taxon>
        <taxon>Desulfurobacterium</taxon>
    </lineage>
</organism>
<accession>A0A1R1MLU2</accession>
<evidence type="ECO:0000256" key="9">
    <source>
        <dbReference type="ARBA" id="ARBA00022842"/>
    </source>
</evidence>
<dbReference type="STRING" id="1914305.BLW93_03385"/>
<dbReference type="PANTHER" id="PTHR33540:SF2">
    <property type="entry name" value="TRNA THREONYLCARBAMOYLADENOSINE BIOSYNTHESIS PROTEIN TSAE"/>
    <property type="match status" value="1"/>
</dbReference>
<comment type="similarity">
    <text evidence="2">Belongs to the TsaE family.</text>
</comment>
<dbReference type="GO" id="GO:0016740">
    <property type="term" value="F:transferase activity"/>
    <property type="evidence" value="ECO:0007669"/>
    <property type="project" value="UniProtKB-KW"/>
</dbReference>
<dbReference type="GO" id="GO:0005737">
    <property type="term" value="C:cytoplasm"/>
    <property type="evidence" value="ECO:0007669"/>
    <property type="project" value="UniProtKB-SubCell"/>
</dbReference>
<evidence type="ECO:0000256" key="4">
    <source>
        <dbReference type="ARBA" id="ARBA00022490"/>
    </source>
</evidence>
<dbReference type="EMBL" id="MOEN01000009">
    <property type="protein sequence ID" value="OMH40781.1"/>
    <property type="molecule type" value="Genomic_DNA"/>
</dbReference>
<evidence type="ECO:0000256" key="3">
    <source>
        <dbReference type="ARBA" id="ARBA00019010"/>
    </source>
</evidence>
<dbReference type="GO" id="GO:0002949">
    <property type="term" value="P:tRNA threonylcarbamoyladenosine modification"/>
    <property type="evidence" value="ECO:0007669"/>
    <property type="project" value="InterPro"/>
</dbReference>
<evidence type="ECO:0000256" key="8">
    <source>
        <dbReference type="ARBA" id="ARBA00022840"/>
    </source>
</evidence>
<dbReference type="Gene3D" id="3.40.50.300">
    <property type="entry name" value="P-loop containing nucleotide triphosphate hydrolases"/>
    <property type="match status" value="1"/>
</dbReference>
<evidence type="ECO:0000313" key="12">
    <source>
        <dbReference type="Proteomes" id="UP000187408"/>
    </source>
</evidence>
<dbReference type="NCBIfam" id="TIGR00150">
    <property type="entry name" value="T6A_YjeE"/>
    <property type="match status" value="1"/>
</dbReference>
<evidence type="ECO:0000313" key="11">
    <source>
        <dbReference type="EMBL" id="OMH40781.1"/>
    </source>
</evidence>
<proteinExistence type="inferred from homology"/>
<evidence type="ECO:0000256" key="5">
    <source>
        <dbReference type="ARBA" id="ARBA00022694"/>
    </source>
</evidence>
<reference evidence="11 12" key="1">
    <citation type="submission" date="2016-10" db="EMBL/GenBank/DDBJ databases">
        <title>Genome sequence of a sulfur-reducing bacterium Desulfurobacterium indicum K6013.</title>
        <authorList>
            <person name="Cao J."/>
            <person name="Shao Z."/>
            <person name="Alain K."/>
            <person name="Jebbar M."/>
        </authorList>
    </citation>
    <scope>NUCLEOTIDE SEQUENCE [LARGE SCALE GENOMIC DNA]</scope>
    <source>
        <strain evidence="11 12">K6013</strain>
    </source>
</reference>
<name>A0A1R1MLU2_9BACT</name>
<evidence type="ECO:0000256" key="2">
    <source>
        <dbReference type="ARBA" id="ARBA00007599"/>
    </source>
</evidence>
<dbReference type="InterPro" id="IPR003442">
    <property type="entry name" value="T6A_TsaE"/>
</dbReference>
<keyword evidence="11" id="KW-0808">Transferase</keyword>
<dbReference type="GO" id="GO:0046872">
    <property type="term" value="F:metal ion binding"/>
    <property type="evidence" value="ECO:0007669"/>
    <property type="project" value="UniProtKB-KW"/>
</dbReference>
<evidence type="ECO:0000256" key="7">
    <source>
        <dbReference type="ARBA" id="ARBA00022741"/>
    </source>
</evidence>
<comment type="caution">
    <text evidence="11">The sequence shown here is derived from an EMBL/GenBank/DDBJ whole genome shotgun (WGS) entry which is preliminary data.</text>
</comment>
<evidence type="ECO:0000256" key="1">
    <source>
        <dbReference type="ARBA" id="ARBA00004496"/>
    </source>
</evidence>
<keyword evidence="7" id="KW-0547">Nucleotide-binding</keyword>
<dbReference type="Pfam" id="PF02367">
    <property type="entry name" value="TsaE"/>
    <property type="match status" value="1"/>
</dbReference>
<dbReference type="GO" id="GO:0005524">
    <property type="term" value="F:ATP binding"/>
    <property type="evidence" value="ECO:0007669"/>
    <property type="project" value="UniProtKB-KW"/>
</dbReference>